<evidence type="ECO:0000256" key="9">
    <source>
        <dbReference type="ARBA" id="ARBA00022878"/>
    </source>
</evidence>
<keyword evidence="10" id="KW-0585">Phenylalanine catabolism</keyword>
<dbReference type="Gene3D" id="2.30.30.230">
    <property type="entry name" value="Fumarylacetoacetase, N-terminal domain"/>
    <property type="match status" value="1"/>
</dbReference>
<keyword evidence="5" id="KW-0479">Metal-binding</keyword>
<comment type="cofactor">
    <cofactor evidence="2">
        <name>Mg(2+)</name>
        <dbReference type="ChEBI" id="CHEBI:18420"/>
    </cofactor>
</comment>
<dbReference type="InterPro" id="IPR011234">
    <property type="entry name" value="Fumarylacetoacetase-like_C"/>
</dbReference>
<dbReference type="InterPro" id="IPR036663">
    <property type="entry name" value="Fumarylacetoacetase_C_sf"/>
</dbReference>
<accession>E6PDS7</accession>
<keyword evidence="9" id="KW-0828">Tyrosine catabolism</keyword>
<organism evidence="13">
    <name type="scientific">mine drainage metagenome</name>
    <dbReference type="NCBI Taxonomy" id="410659"/>
    <lineage>
        <taxon>unclassified sequences</taxon>
        <taxon>metagenomes</taxon>
        <taxon>ecological metagenomes</taxon>
    </lineage>
</organism>
<comment type="pathway">
    <text evidence="3">Amino-acid degradation; L-phenylalanine degradation; acetoacetate and fumarate from L-phenylalanine: step 6/6.</text>
</comment>
<dbReference type="GO" id="GO:0006572">
    <property type="term" value="P:L-tyrosine catabolic process"/>
    <property type="evidence" value="ECO:0007669"/>
    <property type="project" value="UniProtKB-KW"/>
</dbReference>
<dbReference type="GO" id="GO:1902000">
    <property type="term" value="P:homogentisate catabolic process"/>
    <property type="evidence" value="ECO:0007669"/>
    <property type="project" value="TreeGrafter"/>
</dbReference>
<evidence type="ECO:0000256" key="1">
    <source>
        <dbReference type="ARBA" id="ARBA00001913"/>
    </source>
</evidence>
<dbReference type="NCBIfam" id="TIGR01266">
    <property type="entry name" value="fum_ac_acetase"/>
    <property type="match status" value="1"/>
</dbReference>
<dbReference type="Gene3D" id="3.90.850.10">
    <property type="entry name" value="Fumarylacetoacetase-like, C-terminal domain"/>
    <property type="match status" value="1"/>
</dbReference>
<evidence type="ECO:0000259" key="11">
    <source>
        <dbReference type="Pfam" id="PF01557"/>
    </source>
</evidence>
<dbReference type="InterPro" id="IPR036462">
    <property type="entry name" value="Fumarylacetoacetase_N_sf"/>
</dbReference>
<feature type="domain" description="Fumarylacetoacetase N-terminal" evidence="12">
    <location>
        <begin position="29"/>
        <end position="127"/>
    </location>
</feature>
<dbReference type="SUPFAM" id="SSF56529">
    <property type="entry name" value="FAH"/>
    <property type="match status" value="1"/>
</dbReference>
<gene>
    <name evidence="13" type="primary">Fah</name>
    <name evidence="13" type="ORF">CARN1_1715</name>
</gene>
<dbReference type="UniPathway" id="UPA00139">
    <property type="reaction ID" value="UER00341"/>
</dbReference>
<dbReference type="Pfam" id="PF01557">
    <property type="entry name" value="FAA_hydrolase"/>
    <property type="match status" value="1"/>
</dbReference>
<dbReference type="EMBL" id="CABL01000002">
    <property type="protein sequence ID" value="CBH74612.1"/>
    <property type="molecule type" value="Genomic_DNA"/>
</dbReference>
<reference evidence="13" key="1">
    <citation type="submission" date="2009-10" db="EMBL/GenBank/DDBJ databases">
        <title>Diversity of trophic interactions inside an arsenic-rich microbial ecosystem.</title>
        <authorList>
            <person name="Bertin P.N."/>
            <person name="Heinrich-Salmeron A."/>
            <person name="Pelletier E."/>
            <person name="Goulhen-Chollet F."/>
            <person name="Arsene-Ploetze F."/>
            <person name="Gallien S."/>
            <person name="Calteau A."/>
            <person name="Vallenet D."/>
            <person name="Casiot C."/>
            <person name="Chane-Woon-Ming B."/>
            <person name="Giloteaux L."/>
            <person name="Barakat M."/>
            <person name="Bonnefoy V."/>
            <person name="Bruneel O."/>
            <person name="Chandler M."/>
            <person name="Cleiss J."/>
            <person name="Duran R."/>
            <person name="Elbaz-Poulichet F."/>
            <person name="Fonknechten N."/>
            <person name="Lauga B."/>
            <person name="Mornico D."/>
            <person name="Ortet P."/>
            <person name="Schaeffer C."/>
            <person name="Siguier P."/>
            <person name="Alexander Thil Smith A."/>
            <person name="Van Dorsselaer A."/>
            <person name="Weissenbach J."/>
            <person name="Medigue C."/>
            <person name="Le Paslier D."/>
        </authorList>
    </citation>
    <scope>NUCLEOTIDE SEQUENCE</scope>
</reference>
<protein>
    <recommendedName>
        <fullName evidence="4">fumarylacetoacetase</fullName>
        <ecNumber evidence="4">3.7.1.2</ecNumber>
    </recommendedName>
</protein>
<name>E6PDS7_9ZZZZ</name>
<dbReference type="InterPro" id="IPR015377">
    <property type="entry name" value="Fumarylacetoacetase_N"/>
</dbReference>
<comment type="caution">
    <text evidence="13">The sequence shown here is derived from an EMBL/GenBank/DDBJ whole genome shotgun (WGS) entry which is preliminary data.</text>
</comment>
<dbReference type="GO" id="GO:0046872">
    <property type="term" value="F:metal ion binding"/>
    <property type="evidence" value="ECO:0007669"/>
    <property type="project" value="UniProtKB-KW"/>
</dbReference>
<proteinExistence type="predicted"/>
<keyword evidence="8" id="KW-0460">Magnesium</keyword>
<keyword evidence="6 13" id="KW-0378">Hydrolase</keyword>
<comment type="cofactor">
    <cofactor evidence="1">
        <name>Ca(2+)</name>
        <dbReference type="ChEBI" id="CHEBI:29108"/>
    </cofactor>
</comment>
<dbReference type="Pfam" id="PF09298">
    <property type="entry name" value="FAA_hydrolase_N"/>
    <property type="match status" value="1"/>
</dbReference>
<keyword evidence="7" id="KW-0106">Calcium</keyword>
<evidence type="ECO:0000256" key="2">
    <source>
        <dbReference type="ARBA" id="ARBA00001946"/>
    </source>
</evidence>
<evidence type="ECO:0000256" key="7">
    <source>
        <dbReference type="ARBA" id="ARBA00022837"/>
    </source>
</evidence>
<dbReference type="EC" id="3.7.1.2" evidence="4"/>
<evidence type="ECO:0000259" key="12">
    <source>
        <dbReference type="Pfam" id="PF09298"/>
    </source>
</evidence>
<evidence type="ECO:0000256" key="5">
    <source>
        <dbReference type="ARBA" id="ARBA00022723"/>
    </source>
</evidence>
<evidence type="ECO:0000256" key="10">
    <source>
        <dbReference type="ARBA" id="ARBA00023232"/>
    </source>
</evidence>
<dbReference type="SUPFAM" id="SSF63433">
    <property type="entry name" value="Fumarylacetoacetate hydrolase, FAH, N-terminal domain"/>
    <property type="match status" value="1"/>
</dbReference>
<dbReference type="GO" id="GO:0004334">
    <property type="term" value="F:fumarylacetoacetase activity"/>
    <property type="evidence" value="ECO:0007669"/>
    <property type="project" value="UniProtKB-EC"/>
</dbReference>
<evidence type="ECO:0000256" key="6">
    <source>
        <dbReference type="ARBA" id="ARBA00022801"/>
    </source>
</evidence>
<dbReference type="PANTHER" id="PTHR43069">
    <property type="entry name" value="FUMARYLACETOACETASE"/>
    <property type="match status" value="1"/>
</dbReference>
<dbReference type="InterPro" id="IPR005959">
    <property type="entry name" value="Fumarylacetoacetase"/>
</dbReference>
<sequence>MSVLDLDASHDPKRTSWIEVGVESDFPIQNLPYGIFSAKRREPRIGVAIGERIVDLRALAEAGLFDGIVDRATLSAETLNALMAAGRPVWRALRGRVSDLLRVGGDRALLEMPQALASAEEATMHLPAIVGDYVDFYSSIEHATNLGRLFRPQGEPLLPNWRWIPIGYHGRSATIVPSGTPIRRPRGQRRLPGDEAPVFGASTRLDIELEVGFFAGPGNALGESLPIERAREHIFGSVLVNDWSARDIQAWEYQPLGPFLGKSFATTISPWVVTMEALEPFRVAGPTQIPAPLPYLQRHEPDNYEIALSVLLSSAAMRARGIDAAPISSTSFAGMYWSQAQQLAHAASNGAAIRPGDLFASGTISGTRPGSQGSLIELTENGANPLQLPDGEERAFLEDGDEVRILGRCLRDGFRSIGFGSACGRVLSAVREPMNFEKTGEGM</sequence>
<dbReference type="AlphaFoldDB" id="E6PDS7"/>
<feature type="domain" description="Fumarylacetoacetase-like C-terminal" evidence="11">
    <location>
        <begin position="135"/>
        <end position="407"/>
    </location>
</feature>
<evidence type="ECO:0000256" key="4">
    <source>
        <dbReference type="ARBA" id="ARBA00012094"/>
    </source>
</evidence>
<evidence type="ECO:0000256" key="8">
    <source>
        <dbReference type="ARBA" id="ARBA00022842"/>
    </source>
</evidence>
<evidence type="ECO:0000256" key="3">
    <source>
        <dbReference type="ARBA" id="ARBA00004782"/>
    </source>
</evidence>
<dbReference type="GO" id="GO:0006559">
    <property type="term" value="P:L-phenylalanine catabolic process"/>
    <property type="evidence" value="ECO:0007669"/>
    <property type="project" value="UniProtKB-UniPathway"/>
</dbReference>
<dbReference type="PANTHER" id="PTHR43069:SF2">
    <property type="entry name" value="FUMARYLACETOACETASE"/>
    <property type="match status" value="1"/>
</dbReference>
<evidence type="ECO:0000313" key="13">
    <source>
        <dbReference type="EMBL" id="CBH74612.1"/>
    </source>
</evidence>